<dbReference type="GO" id="GO:0016757">
    <property type="term" value="F:glycosyltransferase activity"/>
    <property type="evidence" value="ECO:0007669"/>
    <property type="project" value="UniProtKB-KW"/>
</dbReference>
<name>A0A1C9W7U1_9GAMM</name>
<dbReference type="Gene3D" id="3.90.550.10">
    <property type="entry name" value="Spore Coat Polysaccharide Biosynthesis Protein SpsA, Chain A"/>
    <property type="match status" value="1"/>
</dbReference>
<reference evidence="8" key="1">
    <citation type="submission" date="2016-01" db="EMBL/GenBank/DDBJ databases">
        <title>Complete genome sequence of Microbulbifer sp. CCB-MM1, a halophile isolated from Matang Mangrove Forest, Perak.</title>
        <authorList>
            <person name="Moh T.H."/>
            <person name="Dinesh B."/>
            <person name="Lau N.-S."/>
            <person name="Go F."/>
            <person name="Alexander Chong S.-C."/>
        </authorList>
    </citation>
    <scope>NUCLEOTIDE SEQUENCE [LARGE SCALE GENOMIC DNA]</scope>
    <source>
        <strain evidence="8">CCB-MM1</strain>
    </source>
</reference>
<comment type="subcellular location">
    <subcellularLocation>
        <location evidence="1">Cell membrane</location>
    </subcellularLocation>
</comment>
<dbReference type="PANTHER" id="PTHR43646">
    <property type="entry name" value="GLYCOSYLTRANSFERASE"/>
    <property type="match status" value="1"/>
</dbReference>
<dbReference type="InterPro" id="IPR029044">
    <property type="entry name" value="Nucleotide-diphossugar_trans"/>
</dbReference>
<dbReference type="STRING" id="1769779.AUP74_01790"/>
<dbReference type="GO" id="GO:0005886">
    <property type="term" value="C:plasma membrane"/>
    <property type="evidence" value="ECO:0007669"/>
    <property type="project" value="UniProtKB-SubCell"/>
</dbReference>
<feature type="domain" description="Glycosyltransferase 2-like" evidence="6">
    <location>
        <begin position="5"/>
        <end position="103"/>
    </location>
</feature>
<organism evidence="7 8">
    <name type="scientific">Microbulbifer aggregans</name>
    <dbReference type="NCBI Taxonomy" id="1769779"/>
    <lineage>
        <taxon>Bacteria</taxon>
        <taxon>Pseudomonadati</taxon>
        <taxon>Pseudomonadota</taxon>
        <taxon>Gammaproteobacteria</taxon>
        <taxon>Cellvibrionales</taxon>
        <taxon>Microbulbiferaceae</taxon>
        <taxon>Microbulbifer</taxon>
    </lineage>
</organism>
<accession>A0A1C9W7U1</accession>
<dbReference type="PANTHER" id="PTHR43646:SF2">
    <property type="entry name" value="GLYCOSYLTRANSFERASE 2-LIKE DOMAIN-CONTAINING PROTEIN"/>
    <property type="match status" value="1"/>
</dbReference>
<dbReference type="Pfam" id="PF00535">
    <property type="entry name" value="Glycos_transf_2"/>
    <property type="match status" value="1"/>
</dbReference>
<keyword evidence="4 7" id="KW-0808">Transferase</keyword>
<evidence type="ECO:0000256" key="4">
    <source>
        <dbReference type="ARBA" id="ARBA00022679"/>
    </source>
</evidence>
<dbReference type="SUPFAM" id="SSF53448">
    <property type="entry name" value="Nucleotide-diphospho-sugar transferases"/>
    <property type="match status" value="1"/>
</dbReference>
<evidence type="ECO:0000256" key="1">
    <source>
        <dbReference type="ARBA" id="ARBA00004236"/>
    </source>
</evidence>
<evidence type="ECO:0000256" key="3">
    <source>
        <dbReference type="ARBA" id="ARBA00022676"/>
    </source>
</evidence>
<keyword evidence="8" id="KW-1185">Reference proteome</keyword>
<dbReference type="Proteomes" id="UP000095672">
    <property type="component" value="Chromosome"/>
</dbReference>
<dbReference type="EMBL" id="CP014143">
    <property type="protein sequence ID" value="AOS97221.1"/>
    <property type="molecule type" value="Genomic_DNA"/>
</dbReference>
<evidence type="ECO:0000256" key="2">
    <source>
        <dbReference type="ARBA" id="ARBA00022475"/>
    </source>
</evidence>
<evidence type="ECO:0000313" key="7">
    <source>
        <dbReference type="EMBL" id="AOS97221.1"/>
    </source>
</evidence>
<dbReference type="InterPro" id="IPR001173">
    <property type="entry name" value="Glyco_trans_2-like"/>
</dbReference>
<evidence type="ECO:0000313" key="8">
    <source>
        <dbReference type="Proteomes" id="UP000095672"/>
    </source>
</evidence>
<keyword evidence="5" id="KW-0472">Membrane</keyword>
<keyword evidence="3" id="KW-0328">Glycosyltransferase</keyword>
<keyword evidence="2" id="KW-1003">Cell membrane</keyword>
<sequence>MCPAIIIPAHNESRVIGRLLKALSPAAINGEFEVVVSCNGCTDGTDEMVRNNYPEMRCLNVKQASKVAALNAAEESGLGFPRIYIDADIEIDLDSVRSLIDAVACSKRPLLAVPTAILKRDEASWIVRKYYSAWMKTIFYREQGFGGGVFALNKPARVKFGSFPDLIADDTYVRRTVGLKNIKVVKNSKAYARVPRTVASLLKVLSRVKLGNRQLNQTIGLCANRHSKANAYENLGFLELVIYLLINSVAQLLAWKPIDKMDSYRWQRDETSRA</sequence>
<protein>
    <submittedName>
        <fullName evidence="7">Glycosyl transferase family 2</fullName>
    </submittedName>
</protein>
<evidence type="ECO:0000256" key="5">
    <source>
        <dbReference type="ARBA" id="ARBA00023136"/>
    </source>
</evidence>
<evidence type="ECO:0000259" key="6">
    <source>
        <dbReference type="Pfam" id="PF00535"/>
    </source>
</evidence>
<gene>
    <name evidence="7" type="ORF">AUP74_01790</name>
</gene>
<dbReference type="AlphaFoldDB" id="A0A1C9W7U1"/>
<proteinExistence type="predicted"/>
<dbReference type="KEGG" id="micc:AUP74_01790"/>